<dbReference type="CDD" id="cd07323">
    <property type="entry name" value="LAM"/>
    <property type="match status" value="1"/>
</dbReference>
<feature type="region of interest" description="Disordered" evidence="3">
    <location>
        <begin position="1"/>
        <end position="106"/>
    </location>
</feature>
<feature type="compositionally biased region" description="Polar residues" evidence="3">
    <location>
        <begin position="425"/>
        <end position="446"/>
    </location>
</feature>
<feature type="region of interest" description="Disordered" evidence="3">
    <location>
        <begin position="599"/>
        <end position="654"/>
    </location>
</feature>
<comment type="caution">
    <text evidence="5">The sequence shown here is derived from an EMBL/GenBank/DDBJ whole genome shotgun (WGS) entry which is preliminary data.</text>
</comment>
<protein>
    <recommendedName>
        <fullName evidence="4">HTH La-type RNA-binding domain-containing protein</fullName>
    </recommendedName>
</protein>
<feature type="compositionally biased region" description="Low complexity" evidence="3">
    <location>
        <begin position="696"/>
        <end position="711"/>
    </location>
</feature>
<feature type="region of interest" description="Disordered" evidence="3">
    <location>
        <begin position="681"/>
        <end position="711"/>
    </location>
</feature>
<feature type="compositionally biased region" description="Basic and acidic residues" evidence="3">
    <location>
        <begin position="411"/>
        <end position="422"/>
    </location>
</feature>
<feature type="region of interest" description="Disordered" evidence="3">
    <location>
        <begin position="390"/>
        <end position="454"/>
    </location>
</feature>
<accession>A0AAN7LQD6</accession>
<name>A0AAN7LQD6_TRANT</name>
<dbReference type="Proteomes" id="UP001346149">
    <property type="component" value="Unassembled WGS sequence"/>
</dbReference>
<gene>
    <name evidence="5" type="ORF">SAY86_018185</name>
</gene>
<dbReference type="InterPro" id="IPR006630">
    <property type="entry name" value="La_HTH"/>
</dbReference>
<dbReference type="SUPFAM" id="SSF46785">
    <property type="entry name" value="Winged helix' DNA-binding domain"/>
    <property type="match status" value="1"/>
</dbReference>
<organism evidence="5 6">
    <name type="scientific">Trapa natans</name>
    <name type="common">Water chestnut</name>
    <dbReference type="NCBI Taxonomy" id="22666"/>
    <lineage>
        <taxon>Eukaryota</taxon>
        <taxon>Viridiplantae</taxon>
        <taxon>Streptophyta</taxon>
        <taxon>Embryophyta</taxon>
        <taxon>Tracheophyta</taxon>
        <taxon>Spermatophyta</taxon>
        <taxon>Magnoliopsida</taxon>
        <taxon>eudicotyledons</taxon>
        <taxon>Gunneridae</taxon>
        <taxon>Pentapetalae</taxon>
        <taxon>rosids</taxon>
        <taxon>malvids</taxon>
        <taxon>Myrtales</taxon>
        <taxon>Lythraceae</taxon>
        <taxon>Trapa</taxon>
    </lineage>
</organism>
<dbReference type="GO" id="GO:0000339">
    <property type="term" value="F:RNA cap binding"/>
    <property type="evidence" value="ECO:0007669"/>
    <property type="project" value="InterPro"/>
</dbReference>
<dbReference type="GO" id="GO:0048255">
    <property type="term" value="P:mRNA stabilization"/>
    <property type="evidence" value="ECO:0007669"/>
    <property type="project" value="InterPro"/>
</dbReference>
<evidence type="ECO:0000259" key="4">
    <source>
        <dbReference type="PROSITE" id="PS50961"/>
    </source>
</evidence>
<dbReference type="AlphaFoldDB" id="A0AAN7LQD6"/>
<dbReference type="InterPro" id="IPR006607">
    <property type="entry name" value="DM15"/>
</dbReference>
<keyword evidence="6" id="KW-1185">Reference proteome</keyword>
<dbReference type="Pfam" id="PF05383">
    <property type="entry name" value="La"/>
    <property type="match status" value="1"/>
</dbReference>
<evidence type="ECO:0000256" key="2">
    <source>
        <dbReference type="PROSITE-ProRule" id="PRU00332"/>
    </source>
</evidence>
<evidence type="ECO:0000313" key="5">
    <source>
        <dbReference type="EMBL" id="KAK4783817.1"/>
    </source>
</evidence>
<feature type="region of interest" description="Disordered" evidence="3">
    <location>
        <begin position="149"/>
        <end position="223"/>
    </location>
</feature>
<feature type="compositionally biased region" description="Polar residues" evidence="3">
    <location>
        <begin position="82"/>
        <end position="92"/>
    </location>
</feature>
<feature type="compositionally biased region" description="Polar residues" evidence="3">
    <location>
        <begin position="599"/>
        <end position="624"/>
    </location>
</feature>
<sequence length="891" mass="100058">MAQTDIGEDSMVLARPELPWKTPVTDTSSANDPVMGSESWPSLGGAPPRTMSSDFGAKLPASATPGVVSPSSPQEVLAQKRPQGSGNPNPSKHSLARHQKSSMKFNPNYPPPFAMLPYQSGPVFHPMVVPPQMAIPGYAYPPFHGSFPATEAQHPMKSGAETPAQPSAFPSHGIDPNRNNQPQSQAGDPITYPSKLSHRRPSMQYPGGPFNHRWSHQQTFGPGENLPMPPVVGQRAFVRSPFYGPAHGFMAGPSFTGPGPVYYVPVPHPISVRGPYSPQYVQPPVNPGASTLPLETQDLKMNIINQIEYYFSDENLQNDHYLISLMEEEGWVPISQIAEFKRVKRMCTDVPFILYALQSSGSIEVMADKIRRRNDWSKWLSSSRAGEPLTKTETFEDQSFENHIGPPSTESEIRKCLLRSDPRGGSTSSGSAERTSISASQNYTDSSSEKPFNRMHTKTTKSLGINSNYIMKNKDIVRNARVHDVNDLSDDFTTTFMLDEELEREQKMIRRNDLKKRMDVEDDGIEVDDHDVQKLVIVTQNARAGKGPHNDGKILRGLSKELVSAIDEGLYFYEQELKNNRLSPRKNISSLENITVASRSSSLGPGVSHSNAGEPSCRSNNNGESGVAISRKKQSKGSSKQHSSHKQRFFSCNFRNNGASRNPLGVILESPPSDSVGFFFGSTPPDTPGAGPSKLSMSPHGFPSGSSPPVGSMPKSFPPFQHPSHQLLEENGFKQQKYMKFHKRCLNDRKKLGIGCSEEMNTLYRFWSYFLRNIFVPSMYNEFRKLALEDADANYNYGVECLFRFYSYGLEKEFREDLYKDFEQLTLDFYLKGDLYGLEKYWAFHHYRKQDNQKEHANKHPELEKLLREEYRSLDDFRAKERSRNRAEEDN</sequence>
<evidence type="ECO:0000313" key="6">
    <source>
        <dbReference type="Proteomes" id="UP001346149"/>
    </source>
</evidence>
<feature type="compositionally biased region" description="Polar residues" evidence="3">
    <location>
        <begin position="177"/>
        <end position="186"/>
    </location>
</feature>
<reference evidence="5 6" key="1">
    <citation type="journal article" date="2023" name="Hortic Res">
        <title>Pangenome of water caltrop reveals structural variations and asymmetric subgenome divergence after allopolyploidization.</title>
        <authorList>
            <person name="Zhang X."/>
            <person name="Chen Y."/>
            <person name="Wang L."/>
            <person name="Yuan Y."/>
            <person name="Fang M."/>
            <person name="Shi L."/>
            <person name="Lu R."/>
            <person name="Comes H.P."/>
            <person name="Ma Y."/>
            <person name="Chen Y."/>
            <person name="Huang G."/>
            <person name="Zhou Y."/>
            <person name="Zheng Z."/>
            <person name="Qiu Y."/>
        </authorList>
    </citation>
    <scope>NUCLEOTIDE SEQUENCE [LARGE SCALE GENOMIC DNA]</scope>
    <source>
        <strain evidence="5">F231</strain>
    </source>
</reference>
<dbReference type="SMART" id="SM00684">
    <property type="entry name" value="DM15"/>
    <property type="match status" value="3"/>
</dbReference>
<dbReference type="InterPro" id="IPR045180">
    <property type="entry name" value="La_dom_prot"/>
</dbReference>
<dbReference type="EMBL" id="JAXQNO010000014">
    <property type="protein sequence ID" value="KAK4783817.1"/>
    <property type="molecule type" value="Genomic_DNA"/>
</dbReference>
<feature type="domain" description="HTH La-type RNA-binding" evidence="4">
    <location>
        <begin position="293"/>
        <end position="382"/>
    </location>
</feature>
<evidence type="ECO:0000256" key="1">
    <source>
        <dbReference type="ARBA" id="ARBA00022884"/>
    </source>
</evidence>
<evidence type="ECO:0000256" key="3">
    <source>
        <dbReference type="SAM" id="MobiDB-lite"/>
    </source>
</evidence>
<dbReference type="InterPro" id="IPR036390">
    <property type="entry name" value="WH_DNA-bd_sf"/>
</dbReference>
<dbReference type="PANTHER" id="PTHR22792">
    <property type="entry name" value="LUPUS LA PROTEIN-RELATED"/>
    <property type="match status" value="1"/>
</dbReference>
<dbReference type="PANTHER" id="PTHR22792:SF101">
    <property type="entry name" value="LA-RELATED PROTEIN 1A"/>
    <property type="match status" value="1"/>
</dbReference>
<dbReference type="PROSITE" id="PS50961">
    <property type="entry name" value="HTH_LA"/>
    <property type="match status" value="1"/>
</dbReference>
<proteinExistence type="predicted"/>
<dbReference type="Pfam" id="PF21071">
    <property type="entry name" value="LARP1_HEAT"/>
    <property type="match status" value="1"/>
</dbReference>
<dbReference type="InterPro" id="IPR036388">
    <property type="entry name" value="WH-like_DNA-bd_sf"/>
</dbReference>
<keyword evidence="1 2" id="KW-0694">RNA-binding</keyword>
<dbReference type="Gene3D" id="1.10.10.10">
    <property type="entry name" value="Winged helix-like DNA-binding domain superfamily/Winged helix DNA-binding domain"/>
    <property type="match status" value="1"/>
</dbReference>
<dbReference type="SMART" id="SM00715">
    <property type="entry name" value="LA"/>
    <property type="match status" value="1"/>
</dbReference>